<organism evidence="2 6">
    <name type="scientific">Faecalibacterium prausnitzii</name>
    <dbReference type="NCBI Taxonomy" id="853"/>
    <lineage>
        <taxon>Bacteria</taxon>
        <taxon>Bacillati</taxon>
        <taxon>Bacillota</taxon>
        <taxon>Clostridia</taxon>
        <taxon>Eubacteriales</taxon>
        <taxon>Oscillospiraceae</taxon>
        <taxon>Faecalibacterium</taxon>
    </lineage>
</organism>
<dbReference type="Proteomes" id="UP000250583">
    <property type="component" value="Unassembled WGS sequence"/>
</dbReference>
<evidence type="ECO:0000313" key="2">
    <source>
        <dbReference type="EMBL" id="CUN22875.1"/>
    </source>
</evidence>
<proteinExistence type="predicted"/>
<sequence length="265" mass="30569">MRTLEYGKEHEKTLLFLPCTAEPEWAFADSVGLLSQDYHVIQIVYDGHGETGEDFISVETTVDEVTDWLQARGITHLNAAYGCSLGGACLTRFLALGKIPVERAVIDAGITPYRMPLILRRLACLRDNLGFRLIAKSRKVLETVYPPERWTMPGRDPVKEYDALAAYLKTYSKRTVRNIFWSANNYTLPTKPAEMGCQITYWYGEEEKQARHSNICFIKQYFPRAQLHEIPKMDHAELVMMYPQDFYRRIMEFLTHTSAAQNKRS</sequence>
<dbReference type="Gene3D" id="3.40.50.1820">
    <property type="entry name" value="alpha/beta hydrolase"/>
    <property type="match status" value="1"/>
</dbReference>
<evidence type="ECO:0000313" key="3">
    <source>
        <dbReference type="EMBL" id="PDX85650.1"/>
    </source>
</evidence>
<dbReference type="EMBL" id="CYXN01000038">
    <property type="protein sequence ID" value="CUN22875.1"/>
    <property type="molecule type" value="Genomic_DNA"/>
</dbReference>
<dbReference type="EMBL" id="PRLD01000035">
    <property type="protein sequence ID" value="RAW54006.1"/>
    <property type="molecule type" value="Genomic_DNA"/>
</dbReference>
<dbReference type="AlphaFoldDB" id="A0A173V9P6"/>
<dbReference type="OrthoDB" id="1643507at2"/>
<reference evidence="8 9" key="3">
    <citation type="submission" date="2018-02" db="EMBL/GenBank/DDBJ databases">
        <title>Complete genome sequencing of Faecalibacterium prausnitzii strains isolated from the human gut.</title>
        <authorList>
            <person name="Fitzgerald B.C."/>
            <person name="Shkoporov A.N."/>
            <person name="Ross P.R."/>
            <person name="Hill C."/>
        </authorList>
    </citation>
    <scope>NUCLEOTIDE SEQUENCE [LARGE SCALE GENOMIC DNA]</scope>
    <source>
        <strain evidence="4 9">APC923/51-1</strain>
        <strain evidence="5 8">APC923/61-1</strain>
    </source>
</reference>
<evidence type="ECO:0000313" key="5">
    <source>
        <dbReference type="EMBL" id="RAW61722.1"/>
    </source>
</evidence>
<name>A0A173V9P6_9FIRM</name>
<dbReference type="InterPro" id="IPR029058">
    <property type="entry name" value="AB_hydrolase_fold"/>
</dbReference>
<accession>A0A173V9P6</accession>
<dbReference type="EMBL" id="PRLE01000001">
    <property type="protein sequence ID" value="RAW61722.1"/>
    <property type="molecule type" value="Genomic_DNA"/>
</dbReference>
<dbReference type="GO" id="GO:0016787">
    <property type="term" value="F:hydrolase activity"/>
    <property type="evidence" value="ECO:0007669"/>
    <property type="project" value="UniProtKB-KW"/>
</dbReference>
<evidence type="ECO:0000313" key="4">
    <source>
        <dbReference type="EMBL" id="RAW54006.1"/>
    </source>
</evidence>
<evidence type="ECO:0000259" key="1">
    <source>
        <dbReference type="Pfam" id="PF12697"/>
    </source>
</evidence>
<protein>
    <submittedName>
        <fullName evidence="2 3">Alpha/beta hydrolase</fullName>
    </submittedName>
</protein>
<gene>
    <name evidence="5" type="ORF">C4N22_03380</name>
    <name evidence="4" type="ORF">C4N24_14685</name>
    <name evidence="3" type="ORF">CHR60_14390</name>
    <name evidence="2" type="ORF">ERS852582_02630</name>
</gene>
<reference evidence="2 6" key="1">
    <citation type="submission" date="2015-09" db="EMBL/GenBank/DDBJ databases">
        <authorList>
            <consortium name="Pathogen Informatics"/>
        </authorList>
    </citation>
    <scope>NUCLEOTIDE SEQUENCE [LARGE SCALE GENOMIC DNA]</scope>
    <source>
        <strain evidence="2 6">2789STDY5834970</strain>
    </source>
</reference>
<dbReference type="Pfam" id="PF12697">
    <property type="entry name" value="Abhydrolase_6"/>
    <property type="match status" value="1"/>
</dbReference>
<dbReference type="InterPro" id="IPR000073">
    <property type="entry name" value="AB_hydrolase_1"/>
</dbReference>
<evidence type="ECO:0000313" key="7">
    <source>
        <dbReference type="Proteomes" id="UP000220904"/>
    </source>
</evidence>
<evidence type="ECO:0000313" key="8">
    <source>
        <dbReference type="Proteomes" id="UP000250583"/>
    </source>
</evidence>
<evidence type="ECO:0000313" key="9">
    <source>
        <dbReference type="Proteomes" id="UP000251281"/>
    </source>
</evidence>
<feature type="domain" description="AB hydrolase-1" evidence="1">
    <location>
        <begin position="14"/>
        <end position="247"/>
    </location>
</feature>
<dbReference type="RefSeq" id="WP_055186921.1">
    <property type="nucleotide sequence ID" value="NZ_CYXN01000038.1"/>
</dbReference>
<dbReference type="EMBL" id="NOUV01000020">
    <property type="protein sequence ID" value="PDX85650.1"/>
    <property type="molecule type" value="Genomic_DNA"/>
</dbReference>
<dbReference type="Proteomes" id="UP000251281">
    <property type="component" value="Unassembled WGS sequence"/>
</dbReference>
<dbReference type="Proteomes" id="UP000095649">
    <property type="component" value="Unassembled WGS sequence"/>
</dbReference>
<keyword evidence="2" id="KW-0378">Hydrolase</keyword>
<evidence type="ECO:0000313" key="6">
    <source>
        <dbReference type="Proteomes" id="UP000095649"/>
    </source>
</evidence>
<dbReference type="SUPFAM" id="SSF53474">
    <property type="entry name" value="alpha/beta-Hydrolases"/>
    <property type="match status" value="1"/>
</dbReference>
<dbReference type="Proteomes" id="UP000220904">
    <property type="component" value="Unassembled WGS sequence"/>
</dbReference>
<reference evidence="3 7" key="2">
    <citation type="journal article" date="2017" name="Front. Microbiol.">
        <title>New Insights into the Diversity of the Genus Faecalibacterium.</title>
        <authorList>
            <person name="Benevides L."/>
            <person name="Burman S."/>
            <person name="Martin R."/>
            <person name="Robert V."/>
            <person name="Thomas M."/>
            <person name="Miquel S."/>
            <person name="Chain F."/>
            <person name="Sokol H."/>
            <person name="Bermudez-Humaran L.G."/>
            <person name="Morrison M."/>
            <person name="Langella P."/>
            <person name="Azevedo V.A."/>
            <person name="Chatel J.M."/>
            <person name="Soares S."/>
        </authorList>
    </citation>
    <scope>NUCLEOTIDE SEQUENCE [LARGE SCALE GENOMIC DNA]</scope>
    <source>
        <strain evidence="3 7">AHMP21</strain>
    </source>
</reference>